<accession>A0A9P4JSR5</accession>
<dbReference type="AlphaFoldDB" id="A0A9P4JSR5"/>
<sequence length="79" mass="8617">MAINWQDPEVKDRLLAAIIASYPGNVNCTEVARIFGLGATYNSIENFLRKPKKLAQRLQKEAAQRAGNEACVAASPTRG</sequence>
<keyword evidence="2" id="KW-1185">Reference proteome</keyword>
<name>A0A9P4JSR5_9PLEO</name>
<dbReference type="EMBL" id="ML993895">
    <property type="protein sequence ID" value="KAF2203711.1"/>
    <property type="molecule type" value="Genomic_DNA"/>
</dbReference>
<dbReference type="OrthoDB" id="4828117at2759"/>
<gene>
    <name evidence="1" type="ORF">GQ43DRAFT_347710</name>
</gene>
<protein>
    <submittedName>
        <fullName evidence="1">Uncharacterized protein</fullName>
    </submittedName>
</protein>
<proteinExistence type="predicted"/>
<organism evidence="1 2">
    <name type="scientific">Delitschia confertaspora ATCC 74209</name>
    <dbReference type="NCBI Taxonomy" id="1513339"/>
    <lineage>
        <taxon>Eukaryota</taxon>
        <taxon>Fungi</taxon>
        <taxon>Dikarya</taxon>
        <taxon>Ascomycota</taxon>
        <taxon>Pezizomycotina</taxon>
        <taxon>Dothideomycetes</taxon>
        <taxon>Pleosporomycetidae</taxon>
        <taxon>Pleosporales</taxon>
        <taxon>Delitschiaceae</taxon>
        <taxon>Delitschia</taxon>
    </lineage>
</organism>
<dbReference type="Proteomes" id="UP000799536">
    <property type="component" value="Unassembled WGS sequence"/>
</dbReference>
<evidence type="ECO:0000313" key="1">
    <source>
        <dbReference type="EMBL" id="KAF2203711.1"/>
    </source>
</evidence>
<feature type="non-terminal residue" evidence="1">
    <location>
        <position position="79"/>
    </location>
</feature>
<reference evidence="1" key="1">
    <citation type="journal article" date="2020" name="Stud. Mycol.">
        <title>101 Dothideomycetes genomes: a test case for predicting lifestyles and emergence of pathogens.</title>
        <authorList>
            <person name="Haridas S."/>
            <person name="Albert R."/>
            <person name="Binder M."/>
            <person name="Bloem J."/>
            <person name="Labutti K."/>
            <person name="Salamov A."/>
            <person name="Andreopoulos B."/>
            <person name="Baker S."/>
            <person name="Barry K."/>
            <person name="Bills G."/>
            <person name="Bluhm B."/>
            <person name="Cannon C."/>
            <person name="Castanera R."/>
            <person name="Culley D."/>
            <person name="Daum C."/>
            <person name="Ezra D."/>
            <person name="Gonzalez J."/>
            <person name="Henrissat B."/>
            <person name="Kuo A."/>
            <person name="Liang C."/>
            <person name="Lipzen A."/>
            <person name="Lutzoni F."/>
            <person name="Magnuson J."/>
            <person name="Mondo S."/>
            <person name="Nolan M."/>
            <person name="Ohm R."/>
            <person name="Pangilinan J."/>
            <person name="Park H.-J."/>
            <person name="Ramirez L."/>
            <person name="Alfaro M."/>
            <person name="Sun H."/>
            <person name="Tritt A."/>
            <person name="Yoshinaga Y."/>
            <person name="Zwiers L.-H."/>
            <person name="Turgeon B."/>
            <person name="Goodwin S."/>
            <person name="Spatafora J."/>
            <person name="Crous P."/>
            <person name="Grigoriev I."/>
        </authorList>
    </citation>
    <scope>NUCLEOTIDE SEQUENCE</scope>
    <source>
        <strain evidence="1">ATCC 74209</strain>
    </source>
</reference>
<comment type="caution">
    <text evidence="1">The sequence shown here is derived from an EMBL/GenBank/DDBJ whole genome shotgun (WGS) entry which is preliminary data.</text>
</comment>
<evidence type="ECO:0000313" key="2">
    <source>
        <dbReference type="Proteomes" id="UP000799536"/>
    </source>
</evidence>